<evidence type="ECO:0000313" key="1">
    <source>
        <dbReference type="EMBL" id="AVK75326.1"/>
    </source>
</evidence>
<dbReference type="Proteomes" id="UP000248852">
    <property type="component" value="Segment"/>
</dbReference>
<dbReference type="GeneID" id="36844467"/>
<dbReference type="EMBL" id="MG011689">
    <property type="protein sequence ID" value="AVK75326.1"/>
    <property type="molecule type" value="Genomic_DNA"/>
</dbReference>
<dbReference type="KEGG" id="vg:36844467"/>
<accession>A0A2U7UA73</accession>
<reference evidence="1" key="1">
    <citation type="journal article" date="2018" name="Nat. Commun.">
        <title>Diversity and evolution of the emerging Pandoraviridae family.</title>
        <authorList>
            <person name="Legendre M."/>
            <person name="Fabre E."/>
            <person name="Poirot O."/>
            <person name="Jeudy S."/>
            <person name="Lartigue A."/>
            <person name="Alempic J.M."/>
            <person name="Beucher L."/>
            <person name="Philippe N."/>
            <person name="Bertaux L."/>
            <person name="Christo-Foroux E."/>
            <person name="Labadie K."/>
            <person name="Coute Y."/>
            <person name="Abergel C."/>
            <person name="Claverie J.M."/>
        </authorList>
    </citation>
    <scope>NUCLEOTIDE SEQUENCE [LARGE SCALE GENOMIC DNA]</scope>
    <source>
        <strain evidence="1">Quercus</strain>
    </source>
</reference>
<name>A0A2U7UA73_9VIRU</name>
<organism evidence="1">
    <name type="scientific">Pandoravirus quercus</name>
    <dbReference type="NCBI Taxonomy" id="2107709"/>
    <lineage>
        <taxon>Viruses</taxon>
        <taxon>Pandoravirus</taxon>
    </lineage>
</organism>
<protein>
    <submittedName>
        <fullName evidence="1">Uncharacterized protein</fullName>
    </submittedName>
</protein>
<sequence length="399" mass="43441">MQDDAFPSTLYHPTGMALLETDGPSVDEVVRVLALPERIWGTEEPLVDDDSTTAEPTASAYVRTIDPSCRLLPPGSAYDAAYDFYTLDTDPMEFAENVSEPYRAVMQSGTTVTAYDARQLIKGVKINANTQDLPLGSRTYVLNTEKGTCALDRQQYVDLRQRARGLTDAQTRGSSDDQALWRASPDELAQWLSEPPFAKRIVADDRARRIVTWRAAQAYVDELKGMRATGEEPPGHLTTGEGALLDLLDAVRDSNATGELTQDVATAELIMAVALQDSGALDELRGLFDGETMMASVLAIESLLLGPALLPDEPLLHDDDTEEAALDIFGVFVQDDCSVYEDVLSAAARSDAQTLAEHIIQERLNNGLSPGLANALADEAEMNGHDELAQLFREASGRY</sequence>
<proteinExistence type="predicted"/>
<gene>
    <name evidence="1" type="ORF">pqer_cds_904</name>
</gene>
<dbReference type="RefSeq" id="YP_009483595.1">
    <property type="nucleotide sequence ID" value="NC_037667.1"/>
</dbReference>